<dbReference type="OrthoDB" id="1456570at2"/>
<dbReference type="EMBL" id="STGX01000001">
    <property type="protein sequence ID" value="THV31894.1"/>
    <property type="molecule type" value="Genomic_DNA"/>
</dbReference>
<evidence type="ECO:0000313" key="3">
    <source>
        <dbReference type="EMBL" id="THV31894.1"/>
    </source>
</evidence>
<dbReference type="Proteomes" id="UP000305792">
    <property type="component" value="Unassembled WGS sequence"/>
</dbReference>
<feature type="region of interest" description="Disordered" evidence="1">
    <location>
        <begin position="1"/>
        <end position="20"/>
    </location>
</feature>
<evidence type="ECO:0000313" key="4">
    <source>
        <dbReference type="Proteomes" id="UP000305792"/>
    </source>
</evidence>
<organism evidence="3 4">
    <name type="scientific">Glycomyces paridis</name>
    <dbReference type="NCBI Taxonomy" id="2126555"/>
    <lineage>
        <taxon>Bacteria</taxon>
        <taxon>Bacillati</taxon>
        <taxon>Actinomycetota</taxon>
        <taxon>Actinomycetes</taxon>
        <taxon>Glycomycetales</taxon>
        <taxon>Glycomycetaceae</taxon>
        <taxon>Glycomyces</taxon>
    </lineage>
</organism>
<sequence>MATPGRPAGEAPRPETEERYPCPVCGRLVHDSVGSHGICPVCGWEDDLAQLRWPGLRGGANRPSLIEAQRHYREHRVSKPTFTPDPSLPRVRRDPGFRHFDRATDDFEEVGDRAADWPDDRTVLYWWRPTYWRRVIGPRRPNYSERLLRQVERYGASIGPKRLRSVMHLIEYGEAGLAANDFVVALAFERTPVAAADAETLRALLAAVALPPDTPPDVADRLVILDPHRT</sequence>
<gene>
    <name evidence="3" type="ORF">E9998_00025</name>
</gene>
<feature type="domain" description="Cysteine-rich CPCC" evidence="2">
    <location>
        <begin position="20"/>
        <end position="80"/>
    </location>
</feature>
<evidence type="ECO:0000256" key="1">
    <source>
        <dbReference type="SAM" id="MobiDB-lite"/>
    </source>
</evidence>
<comment type="caution">
    <text evidence="3">The sequence shown here is derived from an EMBL/GenBank/DDBJ whole genome shotgun (WGS) entry which is preliminary data.</text>
</comment>
<reference evidence="3 4" key="1">
    <citation type="journal article" date="2018" name="Int. J. Syst. Evol. Microbiol.">
        <title>Glycomyces paridis sp. nov., isolated from the medicinal plant Paris polyphylla.</title>
        <authorList>
            <person name="Fang X.M."/>
            <person name="Bai J.L."/>
            <person name="Su J."/>
            <person name="Zhao L.L."/>
            <person name="Liu H.Y."/>
            <person name="Ma B.P."/>
            <person name="Zhang Y.Q."/>
            <person name="Yu L.Y."/>
        </authorList>
    </citation>
    <scope>NUCLEOTIDE SEQUENCE [LARGE SCALE GENOMIC DNA]</scope>
    <source>
        <strain evidence="3 4">CPCC 204357</strain>
    </source>
</reference>
<evidence type="ECO:0000259" key="2">
    <source>
        <dbReference type="Pfam" id="PF14206"/>
    </source>
</evidence>
<name>A0A4S8PV92_9ACTN</name>
<dbReference type="AlphaFoldDB" id="A0A4S8PV92"/>
<dbReference type="InterPro" id="IPR025983">
    <property type="entry name" value="Cys_rich_CPCC"/>
</dbReference>
<dbReference type="Pfam" id="PF14206">
    <property type="entry name" value="Cys_rich_CPCC"/>
    <property type="match status" value="1"/>
</dbReference>
<keyword evidence="4" id="KW-1185">Reference proteome</keyword>
<protein>
    <recommendedName>
        <fullName evidence="2">Cysteine-rich CPCC domain-containing protein</fullName>
    </recommendedName>
</protein>
<proteinExistence type="predicted"/>
<accession>A0A4S8PV92</accession>